<protein>
    <submittedName>
        <fullName evidence="2">Uncharacterized protein</fullName>
    </submittedName>
</protein>
<organism evidence="2 3">
    <name type="scientific">Piscinibacter terrae</name>
    <dbReference type="NCBI Taxonomy" id="2496871"/>
    <lineage>
        <taxon>Bacteria</taxon>
        <taxon>Pseudomonadati</taxon>
        <taxon>Pseudomonadota</taxon>
        <taxon>Betaproteobacteria</taxon>
        <taxon>Burkholderiales</taxon>
        <taxon>Sphaerotilaceae</taxon>
        <taxon>Piscinibacter</taxon>
    </lineage>
</organism>
<evidence type="ECO:0000313" key="3">
    <source>
        <dbReference type="Proteomes" id="UP000267464"/>
    </source>
</evidence>
<dbReference type="EMBL" id="QUSW01000009">
    <property type="protein sequence ID" value="RQP21962.1"/>
    <property type="molecule type" value="Genomic_DNA"/>
</dbReference>
<gene>
    <name evidence="2" type="ORF">DZC73_26400</name>
</gene>
<dbReference type="RefSeq" id="WP_124543375.1">
    <property type="nucleotide sequence ID" value="NZ_QUSW01000009.1"/>
</dbReference>
<feature type="chain" id="PRO_5018319158" evidence="1">
    <location>
        <begin position="23"/>
        <end position="62"/>
    </location>
</feature>
<comment type="caution">
    <text evidence="2">The sequence shown here is derived from an EMBL/GenBank/DDBJ whole genome shotgun (WGS) entry which is preliminary data.</text>
</comment>
<dbReference type="AlphaFoldDB" id="A0A3N7ISZ4"/>
<evidence type="ECO:0000256" key="1">
    <source>
        <dbReference type="SAM" id="SignalP"/>
    </source>
</evidence>
<keyword evidence="1" id="KW-0732">Signal</keyword>
<feature type="signal peptide" evidence="1">
    <location>
        <begin position="1"/>
        <end position="22"/>
    </location>
</feature>
<reference evidence="2 3" key="1">
    <citation type="submission" date="2018-08" db="EMBL/GenBank/DDBJ databases">
        <authorList>
            <person name="Khan S.A."/>
            <person name="Jeon C.O."/>
            <person name="Chun B.H."/>
            <person name="Jeong S.E."/>
        </authorList>
    </citation>
    <scope>NUCLEOTIDE SEQUENCE [LARGE SCALE GENOMIC DNA]</scope>
    <source>
        <strain evidence="2 3">S-16</strain>
    </source>
</reference>
<evidence type="ECO:0000313" key="2">
    <source>
        <dbReference type="EMBL" id="RQP21962.1"/>
    </source>
</evidence>
<reference evidence="2 3" key="2">
    <citation type="submission" date="2018-12" db="EMBL/GenBank/DDBJ databases">
        <title>Rhizobacter gummiphilus sp. nov., a rubber-degrading bacterium isolated from the soil of a botanical garden in Japan.</title>
        <authorList>
            <person name="Shunsuke S.S."/>
        </authorList>
    </citation>
    <scope>NUCLEOTIDE SEQUENCE [LARGE SCALE GENOMIC DNA]</scope>
    <source>
        <strain evidence="2 3">S-16</strain>
    </source>
</reference>
<proteinExistence type="predicted"/>
<sequence>MKLLSQLAIGMAIVFTALHANADGGTQAGSTFKIFTLSITPDTDDQDEDVQWYDCSGLCQGA</sequence>
<name>A0A3N7ISZ4_9BURK</name>
<dbReference type="Proteomes" id="UP000267464">
    <property type="component" value="Unassembled WGS sequence"/>
</dbReference>
<keyword evidence="3" id="KW-1185">Reference proteome</keyword>
<accession>A0A3N7ISZ4</accession>